<protein>
    <recommendedName>
        <fullName evidence="5 11">3-deoxy-D-manno-octulosonic acid transferase</fullName>
        <shortName evidence="11">Kdo transferase</shortName>
        <ecNumber evidence="4 11">2.4.99.12</ecNumber>
    </recommendedName>
    <alternativeName>
        <fullName evidence="7 11">Lipid IV(A) 3-deoxy-D-manno-octulosonic acid transferase</fullName>
    </alternativeName>
</protein>
<evidence type="ECO:0000256" key="5">
    <source>
        <dbReference type="ARBA" id="ARBA00019077"/>
    </source>
</evidence>
<proteinExistence type="inferred from homology"/>
<dbReference type="GO" id="GO:0009244">
    <property type="term" value="P:lipopolysaccharide core region biosynthetic process"/>
    <property type="evidence" value="ECO:0007669"/>
    <property type="project" value="UniProtKB-UniRule"/>
</dbReference>
<evidence type="ECO:0000256" key="4">
    <source>
        <dbReference type="ARBA" id="ARBA00012621"/>
    </source>
</evidence>
<dbReference type="FunFam" id="3.40.50.2000:FF:000032">
    <property type="entry name" value="3-deoxy-D-manno-octulosonic acid transferase"/>
    <property type="match status" value="1"/>
</dbReference>
<dbReference type="InterPro" id="IPR038107">
    <property type="entry name" value="Glycos_transf_N_sf"/>
</dbReference>
<comment type="similarity">
    <text evidence="3">Belongs to the glycosyltransferase group 1 family. Glycosyltransferase 30 subfamily.</text>
</comment>
<dbReference type="Gene3D" id="3.40.50.2000">
    <property type="entry name" value="Glycogen Phosphorylase B"/>
    <property type="match status" value="1"/>
</dbReference>
<dbReference type="EMBL" id="QYUK01000011">
    <property type="protein sequence ID" value="RJF87070.1"/>
    <property type="molecule type" value="Genomic_DNA"/>
</dbReference>
<feature type="domain" description="3-deoxy-D-manno-octulosonic-acid transferase N-terminal" evidence="12">
    <location>
        <begin position="34"/>
        <end position="210"/>
    </location>
</feature>
<keyword evidence="11" id="KW-0472">Membrane</keyword>
<evidence type="ECO:0000256" key="1">
    <source>
        <dbReference type="ARBA" id="ARBA00003394"/>
    </source>
</evidence>
<keyword evidence="6 11" id="KW-0808">Transferase</keyword>
<dbReference type="GO" id="GO:0005886">
    <property type="term" value="C:plasma membrane"/>
    <property type="evidence" value="ECO:0007669"/>
    <property type="project" value="UniProtKB-SubCell"/>
</dbReference>
<dbReference type="Proteomes" id="UP000284605">
    <property type="component" value="Unassembled WGS sequence"/>
</dbReference>
<keyword evidence="11" id="KW-0448">Lipopolysaccharide biosynthesis</keyword>
<reference evidence="13 14" key="1">
    <citation type="submission" date="2018-09" db="EMBL/GenBank/DDBJ databases">
        <authorList>
            <person name="Zhu H."/>
        </authorList>
    </citation>
    <scope>NUCLEOTIDE SEQUENCE [LARGE SCALE GENOMIC DNA]</scope>
    <source>
        <strain evidence="13 14">K1W22B-8</strain>
    </source>
</reference>
<evidence type="ECO:0000256" key="6">
    <source>
        <dbReference type="ARBA" id="ARBA00022679"/>
    </source>
</evidence>
<evidence type="ECO:0000256" key="9">
    <source>
        <dbReference type="PIRSR" id="PIRSR639901-1"/>
    </source>
</evidence>
<dbReference type="GO" id="GO:0009245">
    <property type="term" value="P:lipid A biosynthetic process"/>
    <property type="evidence" value="ECO:0007669"/>
    <property type="project" value="TreeGrafter"/>
</dbReference>
<dbReference type="AlphaFoldDB" id="A0A418WAM0"/>
<dbReference type="InterPro" id="IPR039901">
    <property type="entry name" value="Kdotransferase"/>
</dbReference>
<name>A0A418WAM0_9PROT</name>
<dbReference type="OrthoDB" id="9789797at2"/>
<feature type="site" description="Transition state stabilizer" evidence="10">
    <location>
        <position position="207"/>
    </location>
</feature>
<evidence type="ECO:0000256" key="7">
    <source>
        <dbReference type="ARBA" id="ARBA00031445"/>
    </source>
</evidence>
<evidence type="ECO:0000259" key="12">
    <source>
        <dbReference type="Pfam" id="PF04413"/>
    </source>
</evidence>
<feature type="site" description="Transition state stabilizer" evidence="10">
    <location>
        <position position="131"/>
    </location>
</feature>
<keyword evidence="14" id="KW-1185">Reference proteome</keyword>
<comment type="pathway">
    <text evidence="2 11">Bacterial outer membrane biogenesis; LPS core biosynthesis.</text>
</comment>
<evidence type="ECO:0000256" key="2">
    <source>
        <dbReference type="ARBA" id="ARBA00004713"/>
    </source>
</evidence>
<sequence length="427" mass="45387">MTPALYRLLTWVATPFVRPLLERRRRRGKEDAARLPERLGYAGLPRPAGPLVWIHGASVGEAQSVLGLIRRLAGGTPAVSVLMTTGTVTSASLMASRLAAGAFHQYVPVDQPQAVRRFLDHWRPDLALWVESELWPNLVLDTNRRGVPMALINGRMSQASFEGWRKRPGLIRPMLDCFRFVLPQSNVDAAHFTALGAGDVRTLGNLKFDAPALTADPAALAQLAASMDERPRWLAASTHAGEELAAGRVHAALKARVPGLLTIVVPRHPERGEEVADSLAALGLTVARRRSGDVITGDTDIYLADTLGELGLFYRLCAISFIGGSLVPHGGQNPLEPARLGNAIVTGPHMGNFSETLGLLKAGGAVVEVPDEAGLAAAVEALLSDEDRVAALAAAARAVALQGDGVLDRVLAALKPLVDEAASRARP</sequence>
<keyword evidence="11" id="KW-1003">Cell membrane</keyword>
<dbReference type="Pfam" id="PF04413">
    <property type="entry name" value="Glycos_transf_N"/>
    <property type="match status" value="1"/>
</dbReference>
<comment type="subcellular location">
    <subcellularLocation>
        <location evidence="11">Cell membrane</location>
    </subcellularLocation>
</comment>
<feature type="active site" description="Proton acceptor" evidence="9">
    <location>
        <position position="61"/>
    </location>
</feature>
<evidence type="ECO:0000313" key="14">
    <source>
        <dbReference type="Proteomes" id="UP000284605"/>
    </source>
</evidence>
<organism evidence="13 14">
    <name type="scientific">Oleomonas cavernae</name>
    <dbReference type="NCBI Taxonomy" id="2320859"/>
    <lineage>
        <taxon>Bacteria</taxon>
        <taxon>Pseudomonadati</taxon>
        <taxon>Pseudomonadota</taxon>
        <taxon>Alphaproteobacteria</taxon>
        <taxon>Acetobacterales</taxon>
        <taxon>Acetobacteraceae</taxon>
        <taxon>Oleomonas</taxon>
    </lineage>
</organism>
<comment type="function">
    <text evidence="1 11">Involved in lipopolysaccharide (LPS) biosynthesis. Catalyzes the transfer of 3-deoxy-D-manno-octulosonate (Kdo) residue(s) from CMP-Kdo to lipid IV(A), the tetraacyldisaccharide-1,4'-bisphosphate precursor of lipid A.</text>
</comment>
<dbReference type="SUPFAM" id="SSF53756">
    <property type="entry name" value="UDP-Glycosyltransferase/glycogen phosphorylase"/>
    <property type="match status" value="1"/>
</dbReference>
<dbReference type="PANTHER" id="PTHR42755:SF1">
    <property type="entry name" value="3-DEOXY-D-MANNO-OCTULOSONIC ACID TRANSFERASE, MITOCHONDRIAL-RELATED"/>
    <property type="match status" value="1"/>
</dbReference>
<dbReference type="RefSeq" id="WP_119777714.1">
    <property type="nucleotide sequence ID" value="NZ_QYUK01000011.1"/>
</dbReference>
<dbReference type="GO" id="GO:0043842">
    <property type="term" value="F:Kdo transferase activity"/>
    <property type="evidence" value="ECO:0007669"/>
    <property type="project" value="UniProtKB-EC"/>
</dbReference>
<dbReference type="InterPro" id="IPR007507">
    <property type="entry name" value="Glycos_transf_N"/>
</dbReference>
<comment type="catalytic activity">
    <reaction evidence="8 11">
        <text>lipid IVA (E. coli) + CMP-3-deoxy-beta-D-manno-octulosonate = alpha-Kdo-(2-&gt;6)-lipid IVA (E. coli) + CMP + H(+)</text>
        <dbReference type="Rhea" id="RHEA:28066"/>
        <dbReference type="ChEBI" id="CHEBI:15378"/>
        <dbReference type="ChEBI" id="CHEBI:58603"/>
        <dbReference type="ChEBI" id="CHEBI:60364"/>
        <dbReference type="ChEBI" id="CHEBI:60377"/>
        <dbReference type="ChEBI" id="CHEBI:85987"/>
        <dbReference type="EC" id="2.4.99.12"/>
    </reaction>
</comment>
<dbReference type="Gene3D" id="3.40.50.11720">
    <property type="entry name" value="3-Deoxy-D-manno-octulosonic-acid transferase, N-terminal domain"/>
    <property type="match status" value="1"/>
</dbReference>
<comment type="caution">
    <text evidence="13">The sequence shown here is derived from an EMBL/GenBank/DDBJ whole genome shotgun (WGS) entry which is preliminary data.</text>
</comment>
<accession>A0A418WAM0</accession>
<evidence type="ECO:0000256" key="10">
    <source>
        <dbReference type="PIRSR" id="PIRSR639901-2"/>
    </source>
</evidence>
<dbReference type="EC" id="2.4.99.12" evidence="4 11"/>
<gene>
    <name evidence="13" type="ORF">D3874_08565</name>
</gene>
<evidence type="ECO:0000256" key="3">
    <source>
        <dbReference type="ARBA" id="ARBA00006380"/>
    </source>
</evidence>
<evidence type="ECO:0000256" key="11">
    <source>
        <dbReference type="RuleBase" id="RU365103"/>
    </source>
</evidence>
<dbReference type="PANTHER" id="PTHR42755">
    <property type="entry name" value="3-DEOXY-MANNO-OCTULOSONATE CYTIDYLYLTRANSFERASE"/>
    <property type="match status" value="1"/>
</dbReference>
<evidence type="ECO:0000313" key="13">
    <source>
        <dbReference type="EMBL" id="RJF87070.1"/>
    </source>
</evidence>
<evidence type="ECO:0000256" key="8">
    <source>
        <dbReference type="ARBA" id="ARBA00049183"/>
    </source>
</evidence>
<dbReference type="UniPathway" id="UPA00958"/>